<dbReference type="RefSeq" id="WP_203536568.1">
    <property type="nucleotide sequence ID" value="NZ_JAESND010000001.1"/>
</dbReference>
<evidence type="ECO:0000313" key="2">
    <source>
        <dbReference type="EMBL" id="MBM3114908.1"/>
    </source>
</evidence>
<dbReference type="EMBL" id="JAESND010000001">
    <property type="protein sequence ID" value="MBM3114908.1"/>
    <property type="molecule type" value="Genomic_DNA"/>
</dbReference>
<keyword evidence="1" id="KW-0732">Signal</keyword>
<keyword evidence="3" id="KW-1185">Reference proteome</keyword>
<protein>
    <submittedName>
        <fullName evidence="2">Uncharacterized protein</fullName>
    </submittedName>
</protein>
<evidence type="ECO:0000256" key="1">
    <source>
        <dbReference type="SAM" id="SignalP"/>
    </source>
</evidence>
<dbReference type="Proteomes" id="UP000809431">
    <property type="component" value="Unassembled WGS sequence"/>
</dbReference>
<sequence length="228" mass="25417">MSVRSLFCFALLATPLAHAAALPDAAATITYESRVVTAEGVTKQTRFQERWLRSKDNVWSERIVPANALPESVHEGEHGGEHDHHHDMNFATAAKYVYLDAKGVVALNFVRPAQKTVIVMGKGDYAQVGFDGSWQAAATLVDRKQLDKMTRVAKPAPDGASWYEQRQNKQYVRVLWSSARQLPLSIESGRDDGSSWSRITVAPQALPATLPWTRMAGYTRKDYMDLLD</sequence>
<comment type="caution">
    <text evidence="2">The sequence shown here is derived from an EMBL/GenBank/DDBJ whole genome shotgun (WGS) entry which is preliminary data.</text>
</comment>
<reference evidence="2 3" key="1">
    <citation type="submission" date="2021-01" db="EMBL/GenBank/DDBJ databases">
        <title>Draft Genome Sequence and Polyhydroxyalkanoate Biosynthetic Potential of Jeongeupia naejangsanensis Type Strain DSM 24253.</title>
        <authorList>
            <person name="Turrini P."/>
            <person name="Artuso I."/>
            <person name="Lugli G.A."/>
            <person name="Frangipani E."/>
            <person name="Ventura M."/>
            <person name="Visca P."/>
        </authorList>
    </citation>
    <scope>NUCLEOTIDE SEQUENCE [LARGE SCALE GENOMIC DNA]</scope>
    <source>
        <strain evidence="2 3">DSM 24253</strain>
    </source>
</reference>
<organism evidence="2 3">
    <name type="scientific">Jeongeupia naejangsanensis</name>
    <dbReference type="NCBI Taxonomy" id="613195"/>
    <lineage>
        <taxon>Bacteria</taxon>
        <taxon>Pseudomonadati</taxon>
        <taxon>Pseudomonadota</taxon>
        <taxon>Betaproteobacteria</taxon>
        <taxon>Neisseriales</taxon>
        <taxon>Chitinibacteraceae</taxon>
        <taxon>Jeongeupia</taxon>
    </lineage>
</organism>
<evidence type="ECO:0000313" key="3">
    <source>
        <dbReference type="Proteomes" id="UP000809431"/>
    </source>
</evidence>
<accession>A0ABS2BII7</accession>
<name>A0ABS2BII7_9NEIS</name>
<feature type="signal peptide" evidence="1">
    <location>
        <begin position="1"/>
        <end position="19"/>
    </location>
</feature>
<proteinExistence type="predicted"/>
<feature type="chain" id="PRO_5045761402" evidence="1">
    <location>
        <begin position="20"/>
        <end position="228"/>
    </location>
</feature>
<gene>
    <name evidence="2" type="ORF">JMJ54_03605</name>
</gene>